<keyword evidence="1" id="KW-0472">Membrane</keyword>
<dbReference type="RefSeq" id="WP_163197143.1">
    <property type="nucleotide sequence ID" value="NZ_WHZV01000005.1"/>
</dbReference>
<name>A0A6L9SS62_9BIFI</name>
<feature type="transmembrane region" description="Helical" evidence="1">
    <location>
        <begin position="43"/>
        <end position="70"/>
    </location>
</feature>
<dbReference type="Proteomes" id="UP000483293">
    <property type="component" value="Unassembled WGS sequence"/>
</dbReference>
<gene>
    <name evidence="2" type="ORF">GFD21_06535</name>
</gene>
<evidence type="ECO:0000313" key="2">
    <source>
        <dbReference type="EMBL" id="NEG55427.1"/>
    </source>
</evidence>
<dbReference type="EMBL" id="WHZV01000005">
    <property type="protein sequence ID" value="NEG55427.1"/>
    <property type="molecule type" value="Genomic_DNA"/>
</dbReference>
<protein>
    <submittedName>
        <fullName evidence="2">Uncharacterized protein</fullName>
    </submittedName>
</protein>
<keyword evidence="1" id="KW-1133">Transmembrane helix</keyword>
<evidence type="ECO:0000256" key="1">
    <source>
        <dbReference type="SAM" id="Phobius"/>
    </source>
</evidence>
<evidence type="ECO:0000313" key="3">
    <source>
        <dbReference type="Proteomes" id="UP000483293"/>
    </source>
</evidence>
<dbReference type="AlphaFoldDB" id="A0A6L9SS62"/>
<keyword evidence="3" id="KW-1185">Reference proteome</keyword>
<sequence>MSFTGLICFILLVLAYVSSCRLAYWLTVIAWGEPDDSEDRMLRYFLAAAGGIIVLFVGFCIIWLFLALVFPNSLK</sequence>
<keyword evidence="1" id="KW-0812">Transmembrane</keyword>
<accession>A0A6L9SS62</accession>
<comment type="caution">
    <text evidence="2">The sequence shown here is derived from an EMBL/GenBank/DDBJ whole genome shotgun (WGS) entry which is preliminary data.</text>
</comment>
<organism evidence="2 3">
    <name type="scientific">Bifidobacterium platyrrhinorum</name>
    <dbReference type="NCBI Taxonomy" id="2661628"/>
    <lineage>
        <taxon>Bacteria</taxon>
        <taxon>Bacillati</taxon>
        <taxon>Actinomycetota</taxon>
        <taxon>Actinomycetes</taxon>
        <taxon>Bifidobacteriales</taxon>
        <taxon>Bifidobacteriaceae</taxon>
        <taxon>Bifidobacterium</taxon>
    </lineage>
</organism>
<reference evidence="2 3" key="1">
    <citation type="submission" date="2019-10" db="EMBL/GenBank/DDBJ databases">
        <title>Bifidobacterium from non-human primates.</title>
        <authorList>
            <person name="Modesto M."/>
        </authorList>
    </citation>
    <scope>NUCLEOTIDE SEQUENCE [LARGE SCALE GENOMIC DNA]</scope>
    <source>
        <strain evidence="2 3">SMA15</strain>
    </source>
</reference>
<proteinExistence type="predicted"/>